<dbReference type="Gene3D" id="3.30.1540.10">
    <property type="entry name" value="formyl-coa transferase, domain 3"/>
    <property type="match status" value="1"/>
</dbReference>
<dbReference type="SUPFAM" id="SSF89796">
    <property type="entry name" value="CoA-transferase family III (CaiB/BaiF)"/>
    <property type="match status" value="1"/>
</dbReference>
<dbReference type="GO" id="GO:0033608">
    <property type="term" value="F:formyl-CoA transferase activity"/>
    <property type="evidence" value="ECO:0007669"/>
    <property type="project" value="UniProtKB-EC"/>
</dbReference>
<dbReference type="Proteomes" id="UP000007150">
    <property type="component" value="Chromosome 1"/>
</dbReference>
<sequence length="434" mass="46995">MGELPPLGALSDLKVVDLTQMLAGPFATMMLADHGAEVVKIESVEGEMSRLAQPCRPEDVEHLFPGYFVSVNRNKRSIALNLKSEASREIVRKLVADADVVVENFRSGVMDRLGLSFDILRADNPKLVYASIRGFGDAAGGCSPLQDWPAFDVVAQAMGGMMGITGPDENTPTKVGPGVGDTIPAMHCAFGILAAVHHARNTGRGQYVDISMLDSILAVCERIIHQYSIQGYVAGPEGNHHPVGTPFGLFPASDGWIAIGAHKDDFWRRLCNALDVPELADRPGFLTTAERGVNKRAVQQAVSEVTKNFSKAELTRRLGAIVPYGPVLNSAEIMEHPHFRARDMIVPIEYPGIDRPIETVGVPVKLSDTPGGIHRRAPRHGEHTAEVLRELGMDDLTIRGLAESGAIVMPPTDWIEAAEAEKASRKALQKETVK</sequence>
<evidence type="ECO:0000313" key="3">
    <source>
        <dbReference type="Proteomes" id="UP000007150"/>
    </source>
</evidence>
<gene>
    <name evidence="2" type="ORF">Sphch_2121</name>
</gene>
<dbReference type="InterPro" id="IPR044855">
    <property type="entry name" value="CoA-Trfase_III_dom3_sf"/>
</dbReference>
<dbReference type="EMBL" id="CP002798">
    <property type="protein sequence ID" value="AEG49792.1"/>
    <property type="molecule type" value="Genomic_DNA"/>
</dbReference>
<protein>
    <submittedName>
        <fullName evidence="2">Formyl-CoA transferase</fullName>
        <ecNumber evidence="2">2.8.3.16</ecNumber>
    </submittedName>
</protein>
<evidence type="ECO:0000313" key="2">
    <source>
        <dbReference type="EMBL" id="AEG49792.1"/>
    </source>
</evidence>
<evidence type="ECO:0000256" key="1">
    <source>
        <dbReference type="ARBA" id="ARBA00022679"/>
    </source>
</evidence>
<keyword evidence="1 2" id="KW-0808">Transferase</keyword>
<accession>F6EW98</accession>
<dbReference type="HOGENOM" id="CLU_033975_0_0_5"/>
<dbReference type="InterPro" id="IPR023606">
    <property type="entry name" value="CoA-Trfase_III_dom_1_sf"/>
</dbReference>
<dbReference type="KEGG" id="sch:Sphch_2121"/>
<dbReference type="Pfam" id="PF02515">
    <property type="entry name" value="CoA_transf_3"/>
    <property type="match status" value="1"/>
</dbReference>
<reference evidence="2 3" key="1">
    <citation type="submission" date="2011-05" db="EMBL/GenBank/DDBJ databases">
        <title>Complete sequence of chromosome 1 of Sphingobium chlorophenolicum L-1.</title>
        <authorList>
            <consortium name="US DOE Joint Genome Institute"/>
            <person name="Lucas S."/>
            <person name="Han J."/>
            <person name="Lapidus A."/>
            <person name="Cheng J.-F."/>
            <person name="Goodwin L."/>
            <person name="Pitluck S."/>
            <person name="Peters L."/>
            <person name="Daligault H."/>
            <person name="Han C."/>
            <person name="Tapia R."/>
            <person name="Land M."/>
            <person name="Hauser L."/>
            <person name="Kyrpides N."/>
            <person name="Ivanova N."/>
            <person name="Pagani I."/>
            <person name="Turner P."/>
            <person name="Copley S."/>
            <person name="Woyke T."/>
        </authorList>
    </citation>
    <scope>NUCLEOTIDE SEQUENCE [LARGE SCALE GENOMIC DNA]</scope>
    <source>
        <strain evidence="2 3">L-1</strain>
    </source>
</reference>
<dbReference type="STRING" id="690566.Sphch_2121"/>
<dbReference type="EC" id="2.8.3.16" evidence="2"/>
<dbReference type="PANTHER" id="PTHR48207:SF3">
    <property type="entry name" value="SUCCINATE--HYDROXYMETHYLGLUTARATE COA-TRANSFERASE"/>
    <property type="match status" value="1"/>
</dbReference>
<organism evidence="2 3">
    <name type="scientific">Sphingobium chlorophenolicum L-1</name>
    <dbReference type="NCBI Taxonomy" id="690566"/>
    <lineage>
        <taxon>Bacteria</taxon>
        <taxon>Pseudomonadati</taxon>
        <taxon>Pseudomonadota</taxon>
        <taxon>Alphaproteobacteria</taxon>
        <taxon>Sphingomonadales</taxon>
        <taxon>Sphingomonadaceae</taxon>
        <taxon>Sphingobium</taxon>
    </lineage>
</organism>
<dbReference type="Gene3D" id="3.40.50.10540">
    <property type="entry name" value="Crotonobetainyl-coa:carnitine coa-transferase, domain 1"/>
    <property type="match status" value="1"/>
</dbReference>
<dbReference type="AlphaFoldDB" id="F6EW98"/>
<name>F6EW98_SPHCR</name>
<dbReference type="InterPro" id="IPR050483">
    <property type="entry name" value="CoA-transferase_III_domain"/>
</dbReference>
<dbReference type="PANTHER" id="PTHR48207">
    <property type="entry name" value="SUCCINATE--HYDROXYMETHYLGLUTARATE COA-TRANSFERASE"/>
    <property type="match status" value="1"/>
</dbReference>
<dbReference type="InterPro" id="IPR003673">
    <property type="entry name" value="CoA-Trfase_fam_III"/>
</dbReference>
<keyword evidence="3" id="KW-1185">Reference proteome</keyword>
<proteinExistence type="predicted"/>